<dbReference type="KEGG" id="hhg:XM38_037880"/>
<sequence>MTAEAPVIHRDPEILGGTRVFVGTRVPMKTLLDYLEVGDSLDEFLDYFPSVGREQAIAALEMDASKR</sequence>
<accession>A0A1Z3HR77</accession>
<dbReference type="RefSeq" id="WP_080806919.1">
    <property type="nucleotide sequence ID" value="NZ_CP021983.2"/>
</dbReference>
<name>A0A1Z3HR77_9CYAN</name>
<dbReference type="Pfam" id="PF04255">
    <property type="entry name" value="DUF433"/>
    <property type="match status" value="1"/>
</dbReference>
<evidence type="ECO:0000313" key="2">
    <source>
        <dbReference type="Proteomes" id="UP000191901"/>
    </source>
</evidence>
<proteinExistence type="predicted"/>
<dbReference type="InterPro" id="IPR009057">
    <property type="entry name" value="Homeodomain-like_sf"/>
</dbReference>
<dbReference type="PANTHER" id="PTHR34849:SF3">
    <property type="entry name" value="SSR2962 PROTEIN"/>
    <property type="match status" value="1"/>
</dbReference>
<evidence type="ECO:0000313" key="1">
    <source>
        <dbReference type="EMBL" id="ASC72829.1"/>
    </source>
</evidence>
<keyword evidence="2" id="KW-1185">Reference proteome</keyword>
<protein>
    <recommendedName>
        <fullName evidence="3">DUF433 domain-containing protein</fullName>
    </recommendedName>
</protein>
<dbReference type="STRING" id="1641165.XM38_06675"/>
<dbReference type="SUPFAM" id="SSF46689">
    <property type="entry name" value="Homeodomain-like"/>
    <property type="match status" value="1"/>
</dbReference>
<organism evidence="1 2">
    <name type="scientific">Halomicronema hongdechloris C2206</name>
    <dbReference type="NCBI Taxonomy" id="1641165"/>
    <lineage>
        <taxon>Bacteria</taxon>
        <taxon>Bacillati</taxon>
        <taxon>Cyanobacteriota</taxon>
        <taxon>Cyanophyceae</taxon>
        <taxon>Nodosilineales</taxon>
        <taxon>Nodosilineaceae</taxon>
        <taxon>Halomicronema</taxon>
    </lineage>
</organism>
<dbReference type="AlphaFoldDB" id="A0A1Z3HR77"/>
<dbReference type="InterPro" id="IPR007367">
    <property type="entry name" value="DUF433"/>
</dbReference>
<reference evidence="1 2" key="1">
    <citation type="journal article" date="2016" name="Biochim. Biophys. Acta">
        <title>Characterization of red-shifted phycobilisomes isolated from the chlorophyll f-containing cyanobacterium Halomicronema hongdechloris.</title>
        <authorList>
            <person name="Li Y."/>
            <person name="Lin Y."/>
            <person name="Garvey C.J."/>
            <person name="Birch D."/>
            <person name="Corkery R.W."/>
            <person name="Loughlin P.C."/>
            <person name="Scheer H."/>
            <person name="Willows R.D."/>
            <person name="Chen M."/>
        </authorList>
    </citation>
    <scope>NUCLEOTIDE SEQUENCE [LARGE SCALE GENOMIC DNA]</scope>
    <source>
        <strain evidence="1 2">C2206</strain>
    </source>
</reference>
<dbReference type="EMBL" id="CP021983">
    <property type="protein sequence ID" value="ASC72829.1"/>
    <property type="molecule type" value="Genomic_DNA"/>
</dbReference>
<dbReference type="Gene3D" id="1.10.10.10">
    <property type="entry name" value="Winged helix-like DNA-binding domain superfamily/Winged helix DNA-binding domain"/>
    <property type="match status" value="1"/>
</dbReference>
<dbReference type="Proteomes" id="UP000191901">
    <property type="component" value="Chromosome"/>
</dbReference>
<dbReference type="PANTHER" id="PTHR34849">
    <property type="entry name" value="SSL5025 PROTEIN"/>
    <property type="match status" value="1"/>
</dbReference>
<dbReference type="InterPro" id="IPR036388">
    <property type="entry name" value="WH-like_DNA-bd_sf"/>
</dbReference>
<evidence type="ECO:0008006" key="3">
    <source>
        <dbReference type="Google" id="ProtNLM"/>
    </source>
</evidence>
<gene>
    <name evidence="1" type="ORF">XM38_037880</name>
</gene>
<dbReference type="OrthoDB" id="9809529at2"/>